<evidence type="ECO:0000256" key="8">
    <source>
        <dbReference type="RuleBase" id="RU000461"/>
    </source>
</evidence>
<dbReference type="Proteomes" id="UP001229421">
    <property type="component" value="Unassembled WGS sequence"/>
</dbReference>
<dbReference type="PANTHER" id="PTHR47947:SF43">
    <property type="entry name" value="CYTOCHROME P450-RELATED"/>
    <property type="match status" value="1"/>
</dbReference>
<proteinExistence type="inferred from homology"/>
<evidence type="ECO:0000256" key="7">
    <source>
        <dbReference type="PIRSR" id="PIRSR602401-1"/>
    </source>
</evidence>
<keyword evidence="9" id="KW-1133">Transmembrane helix</keyword>
<evidence type="ECO:0000256" key="5">
    <source>
        <dbReference type="ARBA" id="ARBA00023004"/>
    </source>
</evidence>
<dbReference type="SUPFAM" id="SSF48264">
    <property type="entry name" value="Cytochrome P450"/>
    <property type="match status" value="1"/>
</dbReference>
<keyword evidence="2 7" id="KW-0349">Heme</keyword>
<dbReference type="PROSITE" id="PS00086">
    <property type="entry name" value="CYTOCHROME_P450"/>
    <property type="match status" value="1"/>
</dbReference>
<dbReference type="CDD" id="cd20654">
    <property type="entry name" value="CYP82"/>
    <property type="match status" value="1"/>
</dbReference>
<evidence type="ECO:0000256" key="6">
    <source>
        <dbReference type="ARBA" id="ARBA00023033"/>
    </source>
</evidence>
<dbReference type="PRINTS" id="PR00385">
    <property type="entry name" value="P450"/>
</dbReference>
<feature type="binding site" description="axial binding residue" evidence="7">
    <location>
        <position position="486"/>
    </location>
    <ligand>
        <name>heme</name>
        <dbReference type="ChEBI" id="CHEBI:30413"/>
    </ligand>
    <ligandPart>
        <name>Fe</name>
        <dbReference type="ChEBI" id="CHEBI:18248"/>
    </ligandPart>
</feature>
<evidence type="ECO:0000256" key="4">
    <source>
        <dbReference type="ARBA" id="ARBA00023002"/>
    </source>
</evidence>
<organism evidence="10 11">
    <name type="scientific">Tagetes erecta</name>
    <name type="common">African marigold</name>
    <dbReference type="NCBI Taxonomy" id="13708"/>
    <lineage>
        <taxon>Eukaryota</taxon>
        <taxon>Viridiplantae</taxon>
        <taxon>Streptophyta</taxon>
        <taxon>Embryophyta</taxon>
        <taxon>Tracheophyta</taxon>
        <taxon>Spermatophyta</taxon>
        <taxon>Magnoliopsida</taxon>
        <taxon>eudicotyledons</taxon>
        <taxon>Gunneridae</taxon>
        <taxon>Pentapetalae</taxon>
        <taxon>asterids</taxon>
        <taxon>campanulids</taxon>
        <taxon>Asterales</taxon>
        <taxon>Asteraceae</taxon>
        <taxon>Asteroideae</taxon>
        <taxon>Heliantheae alliance</taxon>
        <taxon>Tageteae</taxon>
        <taxon>Tagetes</taxon>
    </lineage>
</organism>
<evidence type="ECO:0008006" key="12">
    <source>
        <dbReference type="Google" id="ProtNLM"/>
    </source>
</evidence>
<keyword evidence="11" id="KW-1185">Reference proteome</keyword>
<dbReference type="Pfam" id="PF00067">
    <property type="entry name" value="p450"/>
    <property type="match status" value="1"/>
</dbReference>
<dbReference type="GO" id="GO:0016705">
    <property type="term" value="F:oxidoreductase activity, acting on paired donors, with incorporation or reduction of molecular oxygen"/>
    <property type="evidence" value="ECO:0007669"/>
    <property type="project" value="InterPro"/>
</dbReference>
<dbReference type="InterPro" id="IPR002401">
    <property type="entry name" value="Cyt_P450_E_grp-I"/>
</dbReference>
<name>A0AAD8KMD4_TARER</name>
<dbReference type="InterPro" id="IPR017972">
    <property type="entry name" value="Cyt_P450_CS"/>
</dbReference>
<evidence type="ECO:0000313" key="10">
    <source>
        <dbReference type="EMBL" id="KAK1422230.1"/>
    </source>
</evidence>
<dbReference type="InterPro" id="IPR036396">
    <property type="entry name" value="Cyt_P450_sf"/>
</dbReference>
<evidence type="ECO:0000256" key="3">
    <source>
        <dbReference type="ARBA" id="ARBA00022723"/>
    </source>
</evidence>
<keyword evidence="5 7" id="KW-0408">Iron</keyword>
<dbReference type="GO" id="GO:0005506">
    <property type="term" value="F:iron ion binding"/>
    <property type="evidence" value="ECO:0007669"/>
    <property type="project" value="InterPro"/>
</dbReference>
<keyword evidence="9" id="KW-0812">Transmembrane</keyword>
<evidence type="ECO:0000313" key="11">
    <source>
        <dbReference type="Proteomes" id="UP001229421"/>
    </source>
</evidence>
<evidence type="ECO:0000256" key="2">
    <source>
        <dbReference type="ARBA" id="ARBA00022617"/>
    </source>
</evidence>
<dbReference type="PANTHER" id="PTHR47947">
    <property type="entry name" value="CYTOCHROME P450 82C3-RELATED"/>
    <property type="match status" value="1"/>
</dbReference>
<keyword evidence="6 8" id="KW-0503">Monooxygenase</keyword>
<dbReference type="Gene3D" id="1.10.630.10">
    <property type="entry name" value="Cytochrome P450"/>
    <property type="match status" value="1"/>
</dbReference>
<keyword evidence="4 8" id="KW-0560">Oxidoreductase</keyword>
<evidence type="ECO:0000256" key="1">
    <source>
        <dbReference type="ARBA" id="ARBA00001971"/>
    </source>
</evidence>
<comment type="caution">
    <text evidence="10">The sequence shown here is derived from an EMBL/GenBank/DDBJ whole genome shotgun (WGS) entry which is preliminary data.</text>
</comment>
<dbReference type="FunFam" id="1.10.630.10:FF:000026">
    <property type="entry name" value="Cytochrome P450 82C4"/>
    <property type="match status" value="1"/>
</dbReference>
<dbReference type="GO" id="GO:0004497">
    <property type="term" value="F:monooxygenase activity"/>
    <property type="evidence" value="ECO:0007669"/>
    <property type="project" value="UniProtKB-KW"/>
</dbReference>
<evidence type="ECO:0000256" key="9">
    <source>
        <dbReference type="SAM" id="Phobius"/>
    </source>
</evidence>
<comment type="cofactor">
    <cofactor evidence="1 7">
        <name>heme</name>
        <dbReference type="ChEBI" id="CHEBI:30413"/>
    </cofactor>
</comment>
<feature type="transmembrane region" description="Helical" evidence="9">
    <location>
        <begin position="29"/>
        <end position="50"/>
    </location>
</feature>
<accession>A0AAD8KMD4</accession>
<protein>
    <recommendedName>
        <fullName evidence="12">Cytochrome P450</fullName>
    </recommendedName>
</protein>
<dbReference type="PRINTS" id="PR00463">
    <property type="entry name" value="EP450I"/>
</dbReference>
<dbReference type="EMBL" id="JAUHHV010000006">
    <property type="protein sequence ID" value="KAK1422230.1"/>
    <property type="molecule type" value="Genomic_DNA"/>
</dbReference>
<dbReference type="AlphaFoldDB" id="A0AAD8KMD4"/>
<keyword evidence="3 7" id="KW-0479">Metal-binding</keyword>
<comment type="similarity">
    <text evidence="8">Belongs to the cytochrome P450 family.</text>
</comment>
<dbReference type="GO" id="GO:0020037">
    <property type="term" value="F:heme binding"/>
    <property type="evidence" value="ECO:0007669"/>
    <property type="project" value="InterPro"/>
</dbReference>
<gene>
    <name evidence="10" type="ORF">QVD17_25197</name>
</gene>
<keyword evidence="9" id="KW-0472">Membrane</keyword>
<sequence length="550" mass="62228">MNENGLGCINLCLISQICLYTNRVINMEYHLLVSTSIFLVLVVSFLLHIFTKNKQNKLNHNSPPHAKGGWPIIGHLYLLAGSQIPHKVLSQMAETYGQIFTMKLGIHNVLVVSSREVAKECFTTNDKAFASRPKSRAFEIMGYDNAIFAFSPYGDYWRHIRKIVTCEVLSQKRVEMLENVRVSEVRASVKDIYDAWLINKESQGLDMVKVEMKQWFGNVVLNVVTRIISGRRFRLNDEEGVRVENVVKKFMDLLGVFMVSDYVPFLDRFDIGGHQKEMKMTGKEMDNIIEDWLKTRKQGNEKNDGDQYFMDVLVSVIRDASNNNDFHGYDRDTTIKATCLAIISAGSDTTVVTLTWALSLLLNNPSALKAAQAEIDKHVGRDRLVEESDLKNLVYLNAIIKETLRLYPVVPLSLPHESIEDCIVNGYNVPKGTRLMVNLWKIHHDPNIWPNPSEFKPERFLTSQNDIDLKGKHYELLPFGTGRRMCPGVIFALQVLPLVLASVIQQFVLLTPSNEPIDMSEGSGATIHKTTPLEVLIAPRLSVNMYSGGA</sequence>
<dbReference type="InterPro" id="IPR001128">
    <property type="entry name" value="Cyt_P450"/>
</dbReference>
<reference evidence="10" key="1">
    <citation type="journal article" date="2023" name="bioRxiv">
        <title>Improved chromosome-level genome assembly for marigold (Tagetes erecta).</title>
        <authorList>
            <person name="Jiang F."/>
            <person name="Yuan L."/>
            <person name="Wang S."/>
            <person name="Wang H."/>
            <person name="Xu D."/>
            <person name="Wang A."/>
            <person name="Fan W."/>
        </authorList>
    </citation>
    <scope>NUCLEOTIDE SEQUENCE</scope>
    <source>
        <strain evidence="10">WSJ</strain>
        <tissue evidence="10">Leaf</tissue>
    </source>
</reference>
<dbReference type="InterPro" id="IPR050651">
    <property type="entry name" value="Plant_Cytochrome_P450_Monoox"/>
</dbReference>